<dbReference type="Proteomes" id="UP001500274">
    <property type="component" value="Unassembled WGS sequence"/>
</dbReference>
<evidence type="ECO:0000313" key="2">
    <source>
        <dbReference type="EMBL" id="GAA2571987.1"/>
    </source>
</evidence>
<evidence type="ECO:0000256" key="1">
    <source>
        <dbReference type="SAM" id="MobiDB-lite"/>
    </source>
</evidence>
<accession>A0ABN3P728</accession>
<comment type="caution">
    <text evidence="2">The sequence shown here is derived from an EMBL/GenBank/DDBJ whole genome shotgun (WGS) entry which is preliminary data.</text>
</comment>
<protein>
    <submittedName>
        <fullName evidence="2">Uncharacterized protein</fullName>
    </submittedName>
</protein>
<reference evidence="2 3" key="1">
    <citation type="journal article" date="2019" name="Int. J. Syst. Evol. Microbiol.">
        <title>The Global Catalogue of Microorganisms (GCM) 10K type strain sequencing project: providing services to taxonomists for standard genome sequencing and annotation.</title>
        <authorList>
            <consortium name="The Broad Institute Genomics Platform"/>
            <consortium name="The Broad Institute Genome Sequencing Center for Infectious Disease"/>
            <person name="Wu L."/>
            <person name="Ma J."/>
        </authorList>
    </citation>
    <scope>NUCLEOTIDE SEQUENCE [LARGE SCALE GENOMIC DNA]</scope>
    <source>
        <strain evidence="2 3">JCM 16365</strain>
    </source>
</reference>
<name>A0ABN3P728_9MICO</name>
<proteinExistence type="predicted"/>
<dbReference type="EMBL" id="BAAARI010000005">
    <property type="protein sequence ID" value="GAA2571987.1"/>
    <property type="molecule type" value="Genomic_DNA"/>
</dbReference>
<sequence>MAIRPVTTVRTARERTGRSAIARPRADVSAGGRRGGRVVMLVAGGVAARRRLRRVGGVWGWSPPPGGVVWSVMMSWFVSGQMDTPRAARKVMGLTGEPFT</sequence>
<gene>
    <name evidence="2" type="ORF">GCM10009862_08520</name>
</gene>
<organism evidence="2 3">
    <name type="scientific">Microbacterium binotii</name>
    <dbReference type="NCBI Taxonomy" id="462710"/>
    <lineage>
        <taxon>Bacteria</taxon>
        <taxon>Bacillati</taxon>
        <taxon>Actinomycetota</taxon>
        <taxon>Actinomycetes</taxon>
        <taxon>Micrococcales</taxon>
        <taxon>Microbacteriaceae</taxon>
        <taxon>Microbacterium</taxon>
    </lineage>
</organism>
<keyword evidence="3" id="KW-1185">Reference proteome</keyword>
<feature type="region of interest" description="Disordered" evidence="1">
    <location>
        <begin position="1"/>
        <end position="28"/>
    </location>
</feature>
<evidence type="ECO:0000313" key="3">
    <source>
        <dbReference type="Proteomes" id="UP001500274"/>
    </source>
</evidence>